<dbReference type="EMBL" id="BAAAHK010000003">
    <property type="protein sequence ID" value="GAA0928144.1"/>
    <property type="molecule type" value="Genomic_DNA"/>
</dbReference>
<evidence type="ECO:0000256" key="1">
    <source>
        <dbReference type="SAM" id="Phobius"/>
    </source>
</evidence>
<proteinExistence type="predicted"/>
<sequence length="54" mass="5386">MLAVYGLVVCGGAAVVFGYAGLPVILIVVAVALAVVAAIDLVVIIRRKAHGEPG</sequence>
<reference evidence="2 3" key="1">
    <citation type="journal article" date="2019" name="Int. J. Syst. Evol. Microbiol.">
        <title>The Global Catalogue of Microorganisms (GCM) 10K type strain sequencing project: providing services to taxonomists for standard genome sequencing and annotation.</title>
        <authorList>
            <consortium name="The Broad Institute Genomics Platform"/>
            <consortium name="The Broad Institute Genome Sequencing Center for Infectious Disease"/>
            <person name="Wu L."/>
            <person name="Ma J."/>
        </authorList>
    </citation>
    <scope>NUCLEOTIDE SEQUENCE [LARGE SCALE GENOMIC DNA]</scope>
    <source>
        <strain evidence="2 3">JCM 10977</strain>
    </source>
</reference>
<keyword evidence="3" id="KW-1185">Reference proteome</keyword>
<evidence type="ECO:0000313" key="2">
    <source>
        <dbReference type="EMBL" id="GAA0928144.1"/>
    </source>
</evidence>
<keyword evidence="1" id="KW-0812">Transmembrane</keyword>
<keyword evidence="1" id="KW-0472">Membrane</keyword>
<feature type="transmembrane region" description="Helical" evidence="1">
    <location>
        <begin position="24"/>
        <end position="45"/>
    </location>
</feature>
<dbReference type="Proteomes" id="UP001500542">
    <property type="component" value="Unassembled WGS sequence"/>
</dbReference>
<organism evidence="2 3">
    <name type="scientific">Kribbella koreensis</name>
    <dbReference type="NCBI Taxonomy" id="57909"/>
    <lineage>
        <taxon>Bacteria</taxon>
        <taxon>Bacillati</taxon>
        <taxon>Actinomycetota</taxon>
        <taxon>Actinomycetes</taxon>
        <taxon>Propionibacteriales</taxon>
        <taxon>Kribbellaceae</taxon>
        <taxon>Kribbella</taxon>
    </lineage>
</organism>
<protein>
    <submittedName>
        <fullName evidence="2">Uncharacterized protein</fullName>
    </submittedName>
</protein>
<evidence type="ECO:0000313" key="3">
    <source>
        <dbReference type="Proteomes" id="UP001500542"/>
    </source>
</evidence>
<keyword evidence="1" id="KW-1133">Transmembrane helix</keyword>
<name>A0ABN1PH85_9ACTN</name>
<comment type="caution">
    <text evidence="2">The sequence shown here is derived from an EMBL/GenBank/DDBJ whole genome shotgun (WGS) entry which is preliminary data.</text>
</comment>
<accession>A0ABN1PH85</accession>
<gene>
    <name evidence="2" type="ORF">GCM10009554_09490</name>
</gene>